<accession>A0ABU9GPC6</accession>
<evidence type="ECO:0000259" key="10">
    <source>
        <dbReference type="PROSITE" id="PS50990"/>
    </source>
</evidence>
<proteinExistence type="predicted"/>
<dbReference type="Gene3D" id="3.90.70.10">
    <property type="entry name" value="Cysteine proteinases"/>
    <property type="match status" value="1"/>
</dbReference>
<reference evidence="11 12" key="1">
    <citation type="submission" date="2024-02" db="EMBL/GenBank/DDBJ databases">
        <title>Bacteria isolated from the canopy kelp, Nereocystis luetkeana.</title>
        <authorList>
            <person name="Pfister C.A."/>
            <person name="Younker I.T."/>
            <person name="Light S.H."/>
        </authorList>
    </citation>
    <scope>NUCLEOTIDE SEQUENCE [LARGE SCALE GENOMIC DNA]</scope>
    <source>
        <strain evidence="11 12">TI.1.05</strain>
    </source>
</reference>
<keyword evidence="3" id="KW-0547">Nucleotide-binding</keyword>
<protein>
    <submittedName>
        <fullName evidence="11">Type I secretion system permease/ATPase</fullName>
    </submittedName>
</protein>
<evidence type="ECO:0000256" key="3">
    <source>
        <dbReference type="ARBA" id="ARBA00022741"/>
    </source>
</evidence>
<dbReference type="Pfam" id="PF00664">
    <property type="entry name" value="ABC_membrane"/>
    <property type="match status" value="1"/>
</dbReference>
<dbReference type="NCBIfam" id="TIGR03375">
    <property type="entry name" value="type_I_sec_LssB"/>
    <property type="match status" value="1"/>
</dbReference>
<evidence type="ECO:0000259" key="8">
    <source>
        <dbReference type="PROSITE" id="PS50893"/>
    </source>
</evidence>
<evidence type="ECO:0000256" key="7">
    <source>
        <dbReference type="SAM" id="Phobius"/>
    </source>
</evidence>
<dbReference type="InterPro" id="IPR003593">
    <property type="entry name" value="AAA+_ATPase"/>
</dbReference>
<keyword evidence="6 7" id="KW-0472">Membrane</keyword>
<keyword evidence="4" id="KW-0067">ATP-binding</keyword>
<keyword evidence="2 7" id="KW-0812">Transmembrane</keyword>
<dbReference type="PROSITE" id="PS50893">
    <property type="entry name" value="ABC_TRANSPORTER_2"/>
    <property type="match status" value="1"/>
</dbReference>
<evidence type="ECO:0000313" key="12">
    <source>
        <dbReference type="Proteomes" id="UP001369082"/>
    </source>
</evidence>
<dbReference type="PANTHER" id="PTHR24221:SF248">
    <property type="entry name" value="ABC TRANSPORTER TRANSMEMBRANE REGION"/>
    <property type="match status" value="1"/>
</dbReference>
<evidence type="ECO:0000256" key="5">
    <source>
        <dbReference type="ARBA" id="ARBA00022989"/>
    </source>
</evidence>
<organism evidence="11 12">
    <name type="scientific">Psychromonas aquatilis</name>
    <dbReference type="NCBI Taxonomy" id="2005072"/>
    <lineage>
        <taxon>Bacteria</taxon>
        <taxon>Pseudomonadati</taxon>
        <taxon>Pseudomonadota</taxon>
        <taxon>Gammaproteobacteria</taxon>
        <taxon>Alteromonadales</taxon>
        <taxon>Psychromonadaceae</taxon>
        <taxon>Psychromonas</taxon>
    </lineage>
</organism>
<dbReference type="SMART" id="SM00382">
    <property type="entry name" value="AAA"/>
    <property type="match status" value="1"/>
</dbReference>
<feature type="transmembrane region" description="Helical" evidence="7">
    <location>
        <begin position="268"/>
        <end position="289"/>
    </location>
</feature>
<sequence>MEINLDDPLSSCLLYIADSHGIATSRDALLDGLPLVDNKLTPALIKRAAKRIGINANIMHKSLNRVNESLLPCILLQNNNSACLLEKVDLSAKKAFVRIPELGMELQEVSLEELNANFIGTAIFCSLEFKVNSSKETEDKTRNNKHWFWGVIFANRRVYRDVLIAALFINILAMTMPLFVMNVYDRVVPNFATDTLWALAVGAFTIVCADLALRVLRSWFVELAAQRADTIMSADIMEHILGMRMEKAPGSIGSFASNVQSFESVRSFIGSMIVVSLIDLPFFLLFILIISIISVYMAIPVLVGAIVVLIYALSVHGRMKELADLSSQASSQRNSGLIESLSTAQTLKSFNATGRMQALWEQATVYLSGCSGKQRLLGGSVGVAASWVQQTVAILMIIIGVYEIINGNMSQGALIAAYMLSSRALAPVSQVASLLTQYHQAATALDSLQTIMENEQERDTEKQIVSHSVIRGDIEFKGVSFTYPEEKTPALNNVSFTIKAGEHVAILGQTGSGKSTIEKLILGLYKPTEGNIFIDGIHIEQLDISEVRQAIGYIPQDIELLNGSIYDNITLGVRTPQKSAILDAVKMSGLSRLVGDHADGLGMPVGEAGRKLSGGQRQGIAVARSIVQERSIYLFDEPTSAMDSVMENHVGNALLKTTKGKTLLLITHRTILLHLVERLIILDGSRVVADGKKEVVLKALEKGTVQRSKG</sequence>
<comment type="caution">
    <text evidence="11">The sequence shown here is derived from an EMBL/GenBank/DDBJ whole genome shotgun (WGS) entry which is preliminary data.</text>
</comment>
<dbReference type="RefSeq" id="WP_341597112.1">
    <property type="nucleotide sequence ID" value="NZ_JBAKAZ010000014.1"/>
</dbReference>
<evidence type="ECO:0000313" key="11">
    <source>
        <dbReference type="EMBL" id="MEL0629099.1"/>
    </source>
</evidence>
<dbReference type="InterPro" id="IPR005074">
    <property type="entry name" value="Peptidase_C39"/>
</dbReference>
<evidence type="ECO:0000256" key="6">
    <source>
        <dbReference type="ARBA" id="ARBA00023136"/>
    </source>
</evidence>
<feature type="transmembrane region" description="Helical" evidence="7">
    <location>
        <begin position="162"/>
        <end position="184"/>
    </location>
</feature>
<gene>
    <name evidence="11" type="ORF">V6256_05715</name>
</gene>
<dbReference type="Gene3D" id="3.40.50.300">
    <property type="entry name" value="P-loop containing nucleotide triphosphate hydrolases"/>
    <property type="match status" value="1"/>
</dbReference>
<name>A0ABU9GPC6_9GAMM</name>
<feature type="domain" description="Peptidase C39" evidence="10">
    <location>
        <begin position="2"/>
        <end position="125"/>
    </location>
</feature>
<dbReference type="Pfam" id="PF00005">
    <property type="entry name" value="ABC_tran"/>
    <property type="match status" value="1"/>
</dbReference>
<dbReference type="InterPro" id="IPR039421">
    <property type="entry name" value="Type_1_exporter"/>
</dbReference>
<dbReference type="Proteomes" id="UP001369082">
    <property type="component" value="Unassembled WGS sequence"/>
</dbReference>
<dbReference type="PANTHER" id="PTHR24221">
    <property type="entry name" value="ATP-BINDING CASSETTE SUB-FAMILY B"/>
    <property type="match status" value="1"/>
</dbReference>
<dbReference type="InterPro" id="IPR017750">
    <property type="entry name" value="ATPase_T1SS"/>
</dbReference>
<evidence type="ECO:0000256" key="4">
    <source>
        <dbReference type="ARBA" id="ARBA00022840"/>
    </source>
</evidence>
<comment type="subcellular location">
    <subcellularLocation>
        <location evidence="1">Cell membrane</location>
        <topology evidence="1">Multi-pass membrane protein</topology>
    </subcellularLocation>
</comment>
<feature type="domain" description="ABC transporter" evidence="8">
    <location>
        <begin position="474"/>
        <end position="709"/>
    </location>
</feature>
<dbReference type="InterPro" id="IPR036640">
    <property type="entry name" value="ABC1_TM_sf"/>
</dbReference>
<keyword evidence="12" id="KW-1185">Reference proteome</keyword>
<evidence type="ECO:0000256" key="1">
    <source>
        <dbReference type="ARBA" id="ARBA00004651"/>
    </source>
</evidence>
<keyword evidence="5 7" id="KW-1133">Transmembrane helix</keyword>
<evidence type="ECO:0000256" key="2">
    <source>
        <dbReference type="ARBA" id="ARBA00022692"/>
    </source>
</evidence>
<dbReference type="CDD" id="cd18587">
    <property type="entry name" value="ABC_6TM_LapB_like"/>
    <property type="match status" value="1"/>
</dbReference>
<dbReference type="Gene3D" id="1.20.1560.10">
    <property type="entry name" value="ABC transporter type 1, transmembrane domain"/>
    <property type="match status" value="1"/>
</dbReference>
<dbReference type="Pfam" id="PF03412">
    <property type="entry name" value="Peptidase_C39"/>
    <property type="match status" value="1"/>
</dbReference>
<dbReference type="PROSITE" id="PS50990">
    <property type="entry name" value="PEPTIDASE_C39"/>
    <property type="match status" value="1"/>
</dbReference>
<feature type="transmembrane region" description="Helical" evidence="7">
    <location>
        <begin position="295"/>
        <end position="313"/>
    </location>
</feature>
<evidence type="ECO:0000259" key="9">
    <source>
        <dbReference type="PROSITE" id="PS50929"/>
    </source>
</evidence>
<dbReference type="InterPro" id="IPR003439">
    <property type="entry name" value="ABC_transporter-like_ATP-bd"/>
</dbReference>
<feature type="domain" description="ABC transmembrane type-1" evidence="9">
    <location>
        <begin position="162"/>
        <end position="440"/>
    </location>
</feature>
<dbReference type="PROSITE" id="PS50929">
    <property type="entry name" value="ABC_TM1F"/>
    <property type="match status" value="1"/>
</dbReference>
<dbReference type="SUPFAM" id="SSF52540">
    <property type="entry name" value="P-loop containing nucleoside triphosphate hydrolases"/>
    <property type="match status" value="1"/>
</dbReference>
<dbReference type="InterPro" id="IPR027417">
    <property type="entry name" value="P-loop_NTPase"/>
</dbReference>
<dbReference type="SUPFAM" id="SSF90123">
    <property type="entry name" value="ABC transporter transmembrane region"/>
    <property type="match status" value="1"/>
</dbReference>
<dbReference type="InterPro" id="IPR011527">
    <property type="entry name" value="ABC1_TM_dom"/>
</dbReference>
<feature type="transmembrane region" description="Helical" evidence="7">
    <location>
        <begin position="376"/>
        <end position="402"/>
    </location>
</feature>
<feature type="transmembrane region" description="Helical" evidence="7">
    <location>
        <begin position="196"/>
        <end position="216"/>
    </location>
</feature>
<dbReference type="EMBL" id="JBAKAZ010000014">
    <property type="protein sequence ID" value="MEL0629099.1"/>
    <property type="molecule type" value="Genomic_DNA"/>
</dbReference>